<feature type="transmembrane region" description="Helical" evidence="7">
    <location>
        <begin position="276"/>
        <end position="293"/>
    </location>
</feature>
<evidence type="ECO:0000256" key="1">
    <source>
        <dbReference type="ARBA" id="ARBA00004141"/>
    </source>
</evidence>
<dbReference type="AlphaFoldDB" id="A0A8H7BTS1"/>
<proteinExistence type="inferred from homology"/>
<feature type="transmembrane region" description="Helical" evidence="7">
    <location>
        <begin position="300"/>
        <end position="320"/>
    </location>
</feature>
<comment type="similarity">
    <text evidence="2">Belongs to the amino acid/polyamine transporter 2 family.</text>
</comment>
<dbReference type="Pfam" id="PF01490">
    <property type="entry name" value="Aa_trans"/>
    <property type="match status" value="1"/>
</dbReference>
<name>A0A8H7BTS1_9FUNG</name>
<feature type="transmembrane region" description="Helical" evidence="7">
    <location>
        <begin position="414"/>
        <end position="436"/>
    </location>
</feature>
<sequence length="557" mass="61580">MSSRSVTDGEVPSEEFPSVPLAQMRSRSFDMPRGQRLADLRSHTHFADMPNLRSEFITPPPTPTPRRPGIRSHGNSFARSVTTKRRSMARTVSSYSVYSNFAGERFDDDVVSERVPRLKRHLSQERKRKSTSDIDAVKVEHDLSVEESAVEEEDMRPRASVGKAMFMFLKAFIGSGVLFLPKAFENGGLALSIVLMVLIALICLFAFLRLVKTQLIVGGSYGDIGGLLYGQAVRFTVLVFLVISQIGFVCSYFIFISGNLVNVVSVLSECRAHIEQKYYILMPLIFLIPFALVRHIAHLSFAAVVADILILFGLICIIYFTSDQLHNVGVGPNIQSVNPANFALMIGTATFSFEVIPIVESMKEPERFPFVVTLGMIIVCLIYILIGTLSYLAYGDQIQAAVIYNFPPADRLTITVQLLYSVAIILTAPLMLFPALKIIENGIFQKCKSGRDSFAVKWGKNVYRSILAIVCALIAFAIGGENLDKFVSLVGSVACVPLCFIFPGMFHFKITSSIRAKVLDVILVIWGVGIMVYTLYVTINSFVHPAHAEAPAPYCPA</sequence>
<dbReference type="PANTHER" id="PTHR22950:SF666">
    <property type="entry name" value="VACUOLAR AMINO ACID TRANSPORTER 4"/>
    <property type="match status" value="1"/>
</dbReference>
<feature type="transmembrane region" description="Helical" evidence="7">
    <location>
        <begin position="518"/>
        <end position="539"/>
    </location>
</feature>
<evidence type="ECO:0000256" key="5">
    <source>
        <dbReference type="ARBA" id="ARBA00023136"/>
    </source>
</evidence>
<comment type="caution">
    <text evidence="9">The sequence shown here is derived from an EMBL/GenBank/DDBJ whole genome shotgun (WGS) entry which is preliminary data.</text>
</comment>
<dbReference type="EMBL" id="JABAYA010000017">
    <property type="protein sequence ID" value="KAF7730239.1"/>
    <property type="molecule type" value="Genomic_DNA"/>
</dbReference>
<organism evidence="9 10">
    <name type="scientific">Apophysomyces ossiformis</name>
    <dbReference type="NCBI Taxonomy" id="679940"/>
    <lineage>
        <taxon>Eukaryota</taxon>
        <taxon>Fungi</taxon>
        <taxon>Fungi incertae sedis</taxon>
        <taxon>Mucoromycota</taxon>
        <taxon>Mucoromycotina</taxon>
        <taxon>Mucoromycetes</taxon>
        <taxon>Mucorales</taxon>
        <taxon>Mucorineae</taxon>
        <taxon>Mucoraceae</taxon>
        <taxon>Apophysomyces</taxon>
    </lineage>
</organism>
<keyword evidence="5 7" id="KW-0472">Membrane</keyword>
<evidence type="ECO:0000313" key="10">
    <source>
        <dbReference type="Proteomes" id="UP000605846"/>
    </source>
</evidence>
<evidence type="ECO:0000256" key="6">
    <source>
        <dbReference type="SAM" id="MobiDB-lite"/>
    </source>
</evidence>
<feature type="transmembrane region" description="Helical" evidence="7">
    <location>
        <begin position="340"/>
        <end position="359"/>
    </location>
</feature>
<evidence type="ECO:0000256" key="3">
    <source>
        <dbReference type="ARBA" id="ARBA00022692"/>
    </source>
</evidence>
<keyword evidence="4 7" id="KW-1133">Transmembrane helix</keyword>
<dbReference type="InterPro" id="IPR013057">
    <property type="entry name" value="AA_transpt_TM"/>
</dbReference>
<comment type="subcellular location">
    <subcellularLocation>
        <location evidence="1">Membrane</location>
        <topology evidence="1">Multi-pass membrane protein</topology>
    </subcellularLocation>
</comment>
<dbReference type="GO" id="GO:0015179">
    <property type="term" value="F:L-amino acid transmembrane transporter activity"/>
    <property type="evidence" value="ECO:0007669"/>
    <property type="project" value="TreeGrafter"/>
</dbReference>
<evidence type="ECO:0000256" key="7">
    <source>
        <dbReference type="SAM" id="Phobius"/>
    </source>
</evidence>
<feature type="transmembrane region" description="Helical" evidence="7">
    <location>
        <begin position="461"/>
        <end position="480"/>
    </location>
</feature>
<dbReference type="Proteomes" id="UP000605846">
    <property type="component" value="Unassembled WGS sequence"/>
</dbReference>
<dbReference type="GO" id="GO:0005774">
    <property type="term" value="C:vacuolar membrane"/>
    <property type="evidence" value="ECO:0007669"/>
    <property type="project" value="TreeGrafter"/>
</dbReference>
<reference evidence="9" key="1">
    <citation type="submission" date="2020-01" db="EMBL/GenBank/DDBJ databases">
        <title>Genome Sequencing of Three Apophysomyces-Like Fungal Strains Confirms a Novel Fungal Genus in the Mucoromycota with divergent Burkholderia-like Endosymbiotic Bacteria.</title>
        <authorList>
            <person name="Stajich J.E."/>
            <person name="Macias A.M."/>
            <person name="Carter-House D."/>
            <person name="Lovett B."/>
            <person name="Kasson L.R."/>
            <person name="Berry K."/>
            <person name="Grigoriev I."/>
            <person name="Chang Y."/>
            <person name="Spatafora J."/>
            <person name="Kasson M.T."/>
        </authorList>
    </citation>
    <scope>NUCLEOTIDE SEQUENCE</scope>
    <source>
        <strain evidence="9">NRRL A-21654</strain>
    </source>
</reference>
<gene>
    <name evidence="9" type="primary">AVT3_4</name>
    <name evidence="9" type="ORF">EC973_002482</name>
</gene>
<evidence type="ECO:0000259" key="8">
    <source>
        <dbReference type="Pfam" id="PF01490"/>
    </source>
</evidence>
<dbReference type="PANTHER" id="PTHR22950">
    <property type="entry name" value="AMINO ACID TRANSPORTER"/>
    <property type="match status" value="1"/>
</dbReference>
<protein>
    <submittedName>
        <fullName evidence="9">Neutral amino acid transporter</fullName>
    </submittedName>
</protein>
<keyword evidence="3 7" id="KW-0812">Transmembrane</keyword>
<evidence type="ECO:0000256" key="2">
    <source>
        <dbReference type="ARBA" id="ARBA00008066"/>
    </source>
</evidence>
<feature type="transmembrane region" description="Helical" evidence="7">
    <location>
        <begin position="371"/>
        <end position="394"/>
    </location>
</feature>
<feature type="transmembrane region" description="Helical" evidence="7">
    <location>
        <begin position="232"/>
        <end position="256"/>
    </location>
</feature>
<feature type="region of interest" description="Disordered" evidence="6">
    <location>
        <begin position="1"/>
        <end position="28"/>
    </location>
</feature>
<dbReference type="OrthoDB" id="1684102at2759"/>
<feature type="transmembrane region" description="Helical" evidence="7">
    <location>
        <begin position="190"/>
        <end position="211"/>
    </location>
</feature>
<feature type="transmembrane region" description="Helical" evidence="7">
    <location>
        <begin position="164"/>
        <end position="184"/>
    </location>
</feature>
<feature type="transmembrane region" description="Helical" evidence="7">
    <location>
        <begin position="486"/>
        <end position="506"/>
    </location>
</feature>
<accession>A0A8H7BTS1</accession>
<evidence type="ECO:0000313" key="9">
    <source>
        <dbReference type="EMBL" id="KAF7730239.1"/>
    </source>
</evidence>
<keyword evidence="10" id="KW-1185">Reference proteome</keyword>
<evidence type="ECO:0000256" key="4">
    <source>
        <dbReference type="ARBA" id="ARBA00022989"/>
    </source>
</evidence>
<feature type="region of interest" description="Disordered" evidence="6">
    <location>
        <begin position="52"/>
        <end position="85"/>
    </location>
</feature>
<feature type="domain" description="Amino acid transporter transmembrane" evidence="8">
    <location>
        <begin position="158"/>
        <end position="539"/>
    </location>
</feature>